<dbReference type="EMBL" id="CR522870">
    <property type="protein sequence ID" value="CAG37495.1"/>
    <property type="molecule type" value="Genomic_DNA"/>
</dbReference>
<dbReference type="KEGG" id="dps:DP2766"/>
<evidence type="ECO:0000256" key="2">
    <source>
        <dbReference type="ARBA" id="ARBA00022475"/>
    </source>
</evidence>
<feature type="transmembrane region" description="Helical" evidence="9">
    <location>
        <begin position="146"/>
        <end position="166"/>
    </location>
</feature>
<dbReference type="Pfam" id="PF01252">
    <property type="entry name" value="Peptidase_A8"/>
    <property type="match status" value="1"/>
</dbReference>
<organism evidence="10 11">
    <name type="scientific">Desulfotalea psychrophila (strain LSv54 / DSM 12343)</name>
    <dbReference type="NCBI Taxonomy" id="177439"/>
    <lineage>
        <taxon>Bacteria</taxon>
        <taxon>Pseudomonadati</taxon>
        <taxon>Thermodesulfobacteriota</taxon>
        <taxon>Desulfobulbia</taxon>
        <taxon>Desulfobulbales</taxon>
        <taxon>Desulfocapsaceae</taxon>
        <taxon>Desulfotalea</taxon>
    </lineage>
</organism>
<evidence type="ECO:0000256" key="1">
    <source>
        <dbReference type="ARBA" id="ARBA00006139"/>
    </source>
</evidence>
<dbReference type="InterPro" id="IPR001872">
    <property type="entry name" value="Peptidase_A8"/>
</dbReference>
<keyword evidence="2" id="KW-1003">Cell membrane</keyword>
<dbReference type="GO" id="GO:0006508">
    <property type="term" value="P:proteolysis"/>
    <property type="evidence" value="ECO:0007669"/>
    <property type="project" value="UniProtKB-KW"/>
</dbReference>
<evidence type="ECO:0000256" key="5">
    <source>
        <dbReference type="ARBA" id="ARBA00022750"/>
    </source>
</evidence>
<dbReference type="RefSeq" id="WP_011190007.1">
    <property type="nucleotide sequence ID" value="NC_006138.1"/>
</dbReference>
<dbReference type="PANTHER" id="PTHR33695">
    <property type="entry name" value="LIPOPROTEIN SIGNAL PEPTIDASE"/>
    <property type="match status" value="1"/>
</dbReference>
<evidence type="ECO:0000256" key="9">
    <source>
        <dbReference type="SAM" id="Phobius"/>
    </source>
</evidence>
<sequence>MPKDISIPISSQLNRISLFLPIFLFCLISDQSTKLWAQKVLSGGEIVELFGGHLRLSYIENPYGFLGILTHLPAGIREFLLLGGVTLALALSCWFCFYRRTIAGKALVFWAMLLAGGFSNLLDRLIQEIGVVDFISFSWGSSHTGQCNLADIYILLGGFCLGFLLARKI</sequence>
<evidence type="ECO:0000256" key="8">
    <source>
        <dbReference type="ARBA" id="ARBA00023136"/>
    </source>
</evidence>
<dbReference type="PANTHER" id="PTHR33695:SF1">
    <property type="entry name" value="LIPOPROTEIN SIGNAL PEPTIDASE"/>
    <property type="match status" value="1"/>
</dbReference>
<evidence type="ECO:0000256" key="6">
    <source>
        <dbReference type="ARBA" id="ARBA00022801"/>
    </source>
</evidence>
<evidence type="ECO:0000256" key="4">
    <source>
        <dbReference type="ARBA" id="ARBA00022692"/>
    </source>
</evidence>
<dbReference type="AlphaFoldDB" id="Q6AJI5"/>
<dbReference type="STRING" id="177439.DP2766"/>
<keyword evidence="4 9" id="KW-0812">Transmembrane</keyword>
<evidence type="ECO:0000256" key="7">
    <source>
        <dbReference type="ARBA" id="ARBA00022989"/>
    </source>
</evidence>
<feature type="transmembrane region" description="Helical" evidence="9">
    <location>
        <begin position="79"/>
        <end position="98"/>
    </location>
</feature>
<dbReference type="Proteomes" id="UP000000602">
    <property type="component" value="Chromosome"/>
</dbReference>
<protein>
    <submittedName>
        <fullName evidence="10">Uncharacterized protein</fullName>
    </submittedName>
</protein>
<evidence type="ECO:0000313" key="10">
    <source>
        <dbReference type="EMBL" id="CAG37495.1"/>
    </source>
</evidence>
<dbReference type="GO" id="GO:0016020">
    <property type="term" value="C:membrane"/>
    <property type="evidence" value="ECO:0007669"/>
    <property type="project" value="InterPro"/>
</dbReference>
<dbReference type="HOGENOM" id="CLU_083252_3_1_7"/>
<keyword evidence="6" id="KW-0378">Hydrolase</keyword>
<evidence type="ECO:0000256" key="3">
    <source>
        <dbReference type="ARBA" id="ARBA00022670"/>
    </source>
</evidence>
<keyword evidence="8 9" id="KW-0472">Membrane</keyword>
<accession>Q6AJI5</accession>
<dbReference type="eggNOG" id="COG0597">
    <property type="taxonomic scope" value="Bacteria"/>
</dbReference>
<proteinExistence type="inferred from homology"/>
<keyword evidence="3" id="KW-0645">Protease</keyword>
<keyword evidence="11" id="KW-1185">Reference proteome</keyword>
<name>Q6AJI5_DESPS</name>
<reference evidence="11" key="1">
    <citation type="journal article" date="2004" name="Environ. Microbiol.">
        <title>The genome of Desulfotalea psychrophila, a sulfate-reducing bacterium from permanently cold Arctic sediments.</title>
        <authorList>
            <person name="Rabus R."/>
            <person name="Ruepp A."/>
            <person name="Frickey T."/>
            <person name="Rattei T."/>
            <person name="Fartmann B."/>
            <person name="Stark M."/>
            <person name="Bauer M."/>
            <person name="Zibat A."/>
            <person name="Lombardot T."/>
            <person name="Becker I."/>
            <person name="Amann J."/>
            <person name="Gellner K."/>
            <person name="Teeling H."/>
            <person name="Leuschner W.D."/>
            <person name="Gloeckner F.-O."/>
            <person name="Lupas A.N."/>
            <person name="Amann R."/>
            <person name="Klenk H.-P."/>
        </authorList>
    </citation>
    <scope>NUCLEOTIDE SEQUENCE [LARGE SCALE GENOMIC DNA]</scope>
    <source>
        <strain evidence="11">DSM 12343 / LSv54</strain>
    </source>
</reference>
<evidence type="ECO:0000313" key="11">
    <source>
        <dbReference type="Proteomes" id="UP000000602"/>
    </source>
</evidence>
<dbReference type="OrthoDB" id="9810259at2"/>
<gene>
    <name evidence="10" type="ordered locus">DP2766</name>
</gene>
<keyword evidence="5" id="KW-0064">Aspartyl protease</keyword>
<dbReference type="PROSITE" id="PS00855">
    <property type="entry name" value="SPASE_II"/>
    <property type="match status" value="1"/>
</dbReference>
<keyword evidence="7 9" id="KW-1133">Transmembrane helix</keyword>
<dbReference type="GO" id="GO:0004190">
    <property type="term" value="F:aspartic-type endopeptidase activity"/>
    <property type="evidence" value="ECO:0007669"/>
    <property type="project" value="UniProtKB-KW"/>
</dbReference>
<feature type="transmembrane region" description="Helical" evidence="9">
    <location>
        <begin position="107"/>
        <end position="126"/>
    </location>
</feature>
<comment type="similarity">
    <text evidence="1">Belongs to the peptidase A8 family.</text>
</comment>